<gene>
    <name evidence="2" type="ORF">BD410DRAFT_842263</name>
</gene>
<proteinExistence type="predicted"/>
<evidence type="ECO:0000256" key="1">
    <source>
        <dbReference type="SAM" id="MobiDB-lite"/>
    </source>
</evidence>
<dbReference type="AlphaFoldDB" id="A0A4Y7PVT3"/>
<organism evidence="2 3">
    <name type="scientific">Rickenella mellea</name>
    <dbReference type="NCBI Taxonomy" id="50990"/>
    <lineage>
        <taxon>Eukaryota</taxon>
        <taxon>Fungi</taxon>
        <taxon>Dikarya</taxon>
        <taxon>Basidiomycota</taxon>
        <taxon>Agaricomycotina</taxon>
        <taxon>Agaricomycetes</taxon>
        <taxon>Hymenochaetales</taxon>
        <taxon>Rickenellaceae</taxon>
        <taxon>Rickenella</taxon>
    </lineage>
</organism>
<name>A0A4Y7PVT3_9AGAM</name>
<dbReference type="STRING" id="50990.A0A4Y7PVT3"/>
<evidence type="ECO:0000313" key="3">
    <source>
        <dbReference type="Proteomes" id="UP000294933"/>
    </source>
</evidence>
<sequence length="164" mass="17438">MLKAGSSRTVIARPIPGGLRRSFATVQDPPVRLYGGLKDQDRIFTNAHSRHDFSLKGAKSRGNVRRTSSEKATRGSSTPSEHPAGKVTLAHDNSSTLTKARSCPLHLLILFPIGIVDVTQFKTSTSASSASAVFGAWKLGALNGKKVTCAVGLARTAKARHVAY</sequence>
<feature type="region of interest" description="Disordered" evidence="1">
    <location>
        <begin position="54"/>
        <end position="88"/>
    </location>
</feature>
<reference evidence="2 3" key="1">
    <citation type="submission" date="2018-06" db="EMBL/GenBank/DDBJ databases">
        <title>A transcriptomic atlas of mushroom development highlights an independent origin of complex multicellularity.</title>
        <authorList>
            <consortium name="DOE Joint Genome Institute"/>
            <person name="Krizsan K."/>
            <person name="Almasi E."/>
            <person name="Merenyi Z."/>
            <person name="Sahu N."/>
            <person name="Viragh M."/>
            <person name="Koszo T."/>
            <person name="Mondo S."/>
            <person name="Kiss B."/>
            <person name="Balint B."/>
            <person name="Kues U."/>
            <person name="Barry K."/>
            <person name="Hegedus J.C."/>
            <person name="Henrissat B."/>
            <person name="Johnson J."/>
            <person name="Lipzen A."/>
            <person name="Ohm R."/>
            <person name="Nagy I."/>
            <person name="Pangilinan J."/>
            <person name="Yan J."/>
            <person name="Xiong Y."/>
            <person name="Grigoriev I.V."/>
            <person name="Hibbett D.S."/>
            <person name="Nagy L.G."/>
        </authorList>
    </citation>
    <scope>NUCLEOTIDE SEQUENCE [LARGE SCALE GENOMIC DNA]</scope>
    <source>
        <strain evidence="2 3">SZMC22713</strain>
    </source>
</reference>
<keyword evidence="3" id="KW-1185">Reference proteome</keyword>
<evidence type="ECO:0000313" key="2">
    <source>
        <dbReference type="EMBL" id="TDL19171.1"/>
    </source>
</evidence>
<dbReference type="EMBL" id="ML170199">
    <property type="protein sequence ID" value="TDL19171.1"/>
    <property type="molecule type" value="Genomic_DNA"/>
</dbReference>
<protein>
    <submittedName>
        <fullName evidence="2">Uncharacterized protein</fullName>
    </submittedName>
</protein>
<dbReference type="Proteomes" id="UP000294933">
    <property type="component" value="Unassembled WGS sequence"/>
</dbReference>
<accession>A0A4Y7PVT3</accession>
<dbReference type="OrthoDB" id="42889at2759"/>
<dbReference type="VEuPathDB" id="FungiDB:BD410DRAFT_842263"/>